<dbReference type="PANTHER" id="PTHR34653">
    <property type="match status" value="1"/>
</dbReference>
<sequence>MIEPISNASMLSEMQRMSSAASGGISASKSQRSDVSFAQVFAQAAGKVNNAQSAARETNIRFLSGESGVSMADVMQANQKSEITMAAMREVRNQALSGFKEVLNTQI</sequence>
<keyword evidence="6" id="KW-0969">Cilium</keyword>
<dbReference type="InterPro" id="IPR001624">
    <property type="entry name" value="FliE"/>
</dbReference>
<accession>A0A8H9N178</accession>
<protein>
    <recommendedName>
        <fullName evidence="3 5">Flagellar hook-basal body complex protein FliE</fullName>
    </recommendedName>
</protein>
<comment type="caution">
    <text evidence="6">The sequence shown here is derived from an EMBL/GenBank/DDBJ whole genome shotgun (WGS) entry which is preliminary data.</text>
</comment>
<dbReference type="GO" id="GO:0071973">
    <property type="term" value="P:bacterial-type flagellum-dependent cell motility"/>
    <property type="evidence" value="ECO:0007669"/>
    <property type="project" value="InterPro"/>
</dbReference>
<dbReference type="PANTHER" id="PTHR34653:SF1">
    <property type="entry name" value="FLAGELLAR HOOK-BASAL BODY COMPLEX PROTEIN FLIE"/>
    <property type="match status" value="1"/>
</dbReference>
<proteinExistence type="inferred from homology"/>
<evidence type="ECO:0000256" key="1">
    <source>
        <dbReference type="ARBA" id="ARBA00004117"/>
    </source>
</evidence>
<dbReference type="HAMAP" id="MF_00724">
    <property type="entry name" value="FliE"/>
    <property type="match status" value="1"/>
</dbReference>
<dbReference type="AlphaFoldDB" id="A0A8H9N178"/>
<reference evidence="6" key="1">
    <citation type="journal article" date="2018" name="Genome Biol.">
        <title>SKESA: strategic k-mer extension for scrupulous assemblies.</title>
        <authorList>
            <person name="Souvorov A."/>
            <person name="Agarwala R."/>
            <person name="Lipman D.J."/>
        </authorList>
    </citation>
    <scope>NUCLEOTIDE SEQUENCE</scope>
    <source>
        <strain evidence="6">BCW_3452</strain>
    </source>
</reference>
<evidence type="ECO:0000256" key="3">
    <source>
        <dbReference type="ARBA" id="ARBA00018024"/>
    </source>
</evidence>
<reference evidence="6" key="2">
    <citation type="submission" date="2019-01" db="EMBL/GenBank/DDBJ databases">
        <authorList>
            <consortium name="NCBI Pathogen Detection Project"/>
        </authorList>
    </citation>
    <scope>NUCLEOTIDE SEQUENCE</scope>
    <source>
        <strain evidence="6">BCW_3452</strain>
    </source>
</reference>
<evidence type="ECO:0000256" key="4">
    <source>
        <dbReference type="ARBA" id="ARBA00023143"/>
    </source>
</evidence>
<dbReference type="NCBIfam" id="TIGR00205">
    <property type="entry name" value="fliE"/>
    <property type="match status" value="1"/>
</dbReference>
<gene>
    <name evidence="5 6" type="primary">fliE</name>
    <name evidence="6" type="ORF">I7730_14260</name>
</gene>
<evidence type="ECO:0000313" key="6">
    <source>
        <dbReference type="EMBL" id="HAS8540950.1"/>
    </source>
</evidence>
<name>A0A8H9N178_VIBVL</name>
<comment type="subcellular location">
    <subcellularLocation>
        <location evidence="1 5">Bacterial flagellum basal body</location>
    </subcellularLocation>
</comment>
<keyword evidence="6" id="KW-0282">Flagellum</keyword>
<dbReference type="Proteomes" id="UP000863257">
    <property type="component" value="Unassembled WGS sequence"/>
</dbReference>
<keyword evidence="6" id="KW-0966">Cell projection</keyword>
<dbReference type="EMBL" id="DACRBY010000017">
    <property type="protein sequence ID" value="HAS8540950.1"/>
    <property type="molecule type" value="Genomic_DNA"/>
</dbReference>
<keyword evidence="4 5" id="KW-0975">Bacterial flagellum</keyword>
<dbReference type="GO" id="GO:0003774">
    <property type="term" value="F:cytoskeletal motor activity"/>
    <property type="evidence" value="ECO:0007669"/>
    <property type="project" value="InterPro"/>
</dbReference>
<organism evidence="6">
    <name type="scientific">Vibrio vulnificus</name>
    <dbReference type="NCBI Taxonomy" id="672"/>
    <lineage>
        <taxon>Bacteria</taxon>
        <taxon>Pseudomonadati</taxon>
        <taxon>Pseudomonadota</taxon>
        <taxon>Gammaproteobacteria</taxon>
        <taxon>Vibrionales</taxon>
        <taxon>Vibrionaceae</taxon>
        <taxon>Vibrio</taxon>
    </lineage>
</organism>
<dbReference type="GO" id="GO:0005198">
    <property type="term" value="F:structural molecule activity"/>
    <property type="evidence" value="ECO:0007669"/>
    <property type="project" value="UniProtKB-UniRule"/>
</dbReference>
<dbReference type="PRINTS" id="PR01006">
    <property type="entry name" value="FLGHOOKFLIE"/>
</dbReference>
<dbReference type="Pfam" id="PF02049">
    <property type="entry name" value="FliE"/>
    <property type="match status" value="1"/>
</dbReference>
<dbReference type="GO" id="GO:0009425">
    <property type="term" value="C:bacterial-type flagellum basal body"/>
    <property type="evidence" value="ECO:0007669"/>
    <property type="project" value="UniProtKB-SubCell"/>
</dbReference>
<evidence type="ECO:0000256" key="2">
    <source>
        <dbReference type="ARBA" id="ARBA00009272"/>
    </source>
</evidence>
<evidence type="ECO:0000256" key="5">
    <source>
        <dbReference type="HAMAP-Rule" id="MF_00724"/>
    </source>
</evidence>
<comment type="similarity">
    <text evidence="2 5">Belongs to the FliE family.</text>
</comment>